<feature type="region of interest" description="Disordered" evidence="1">
    <location>
        <begin position="1"/>
        <end position="37"/>
    </location>
</feature>
<reference evidence="2" key="1">
    <citation type="journal article" date="2014" name="Int. J. Syst. Evol. Microbiol.">
        <title>Complete genome sequence of Corynebacterium casei LMG S-19264T (=DSM 44701T), isolated from a smear-ripened cheese.</title>
        <authorList>
            <consortium name="US DOE Joint Genome Institute (JGI-PGF)"/>
            <person name="Walter F."/>
            <person name="Albersmeier A."/>
            <person name="Kalinowski J."/>
            <person name="Ruckert C."/>
        </authorList>
    </citation>
    <scope>NUCLEOTIDE SEQUENCE</scope>
    <source>
        <strain evidence="2">CGMCC 4.7430</strain>
    </source>
</reference>
<gene>
    <name evidence="2" type="ORF">GCM10012278_58560</name>
</gene>
<keyword evidence="3" id="KW-1185">Reference proteome</keyword>
<evidence type="ECO:0000256" key="1">
    <source>
        <dbReference type="SAM" id="MobiDB-lite"/>
    </source>
</evidence>
<accession>A0A918A932</accession>
<evidence type="ECO:0000313" key="3">
    <source>
        <dbReference type="Proteomes" id="UP000660745"/>
    </source>
</evidence>
<protein>
    <submittedName>
        <fullName evidence="2">Uncharacterized protein</fullName>
    </submittedName>
</protein>
<reference evidence="2" key="2">
    <citation type="submission" date="2020-09" db="EMBL/GenBank/DDBJ databases">
        <authorList>
            <person name="Sun Q."/>
            <person name="Zhou Y."/>
        </authorList>
    </citation>
    <scope>NUCLEOTIDE SEQUENCE</scope>
    <source>
        <strain evidence="2">CGMCC 4.7430</strain>
    </source>
</reference>
<name>A0A918A932_9ACTN</name>
<proteinExistence type="predicted"/>
<comment type="caution">
    <text evidence="2">The sequence shown here is derived from an EMBL/GenBank/DDBJ whole genome shotgun (WGS) entry which is preliminary data.</text>
</comment>
<dbReference type="Proteomes" id="UP000660745">
    <property type="component" value="Unassembled WGS sequence"/>
</dbReference>
<organism evidence="2 3">
    <name type="scientific">Nonomuraea glycinis</name>
    <dbReference type="NCBI Taxonomy" id="2047744"/>
    <lineage>
        <taxon>Bacteria</taxon>
        <taxon>Bacillati</taxon>
        <taxon>Actinomycetota</taxon>
        <taxon>Actinomycetes</taxon>
        <taxon>Streptosporangiales</taxon>
        <taxon>Streptosporangiaceae</taxon>
        <taxon>Nonomuraea</taxon>
    </lineage>
</organism>
<sequence>MVPDEGNRRTGKTGWRTGHHPVGNRSPLSAGAAEADRRDLAGDVDQPWHIYLVGASEGSPDAVGDAEGVAEGVAEAVATGTGLAHAS</sequence>
<dbReference type="EMBL" id="BMNK01000011">
    <property type="protein sequence ID" value="GGP12111.1"/>
    <property type="molecule type" value="Genomic_DNA"/>
</dbReference>
<dbReference type="AlphaFoldDB" id="A0A918A932"/>
<evidence type="ECO:0000313" key="2">
    <source>
        <dbReference type="EMBL" id="GGP12111.1"/>
    </source>
</evidence>